<sequence>MFEDCLDFGPDREIYVEALPRGGRGQGEGWGWAGQTQIAELLSNKGADVNAKVISGKHC</sequence>
<dbReference type="AlphaFoldDB" id="A0A382U4J9"/>
<proteinExistence type="predicted"/>
<gene>
    <name evidence="1" type="ORF">METZ01_LOCUS382083</name>
</gene>
<dbReference type="EMBL" id="UINC01141477">
    <property type="protein sequence ID" value="SVD29229.1"/>
    <property type="molecule type" value="Genomic_DNA"/>
</dbReference>
<evidence type="ECO:0000313" key="1">
    <source>
        <dbReference type="EMBL" id="SVD29229.1"/>
    </source>
</evidence>
<reference evidence="1" key="1">
    <citation type="submission" date="2018-05" db="EMBL/GenBank/DDBJ databases">
        <authorList>
            <person name="Lanie J.A."/>
            <person name="Ng W.-L."/>
            <person name="Kazmierczak K.M."/>
            <person name="Andrzejewski T.M."/>
            <person name="Davidsen T.M."/>
            <person name="Wayne K.J."/>
            <person name="Tettelin H."/>
            <person name="Glass J.I."/>
            <person name="Rusch D."/>
            <person name="Podicherti R."/>
            <person name="Tsui H.-C.T."/>
            <person name="Winkler M.E."/>
        </authorList>
    </citation>
    <scope>NUCLEOTIDE SEQUENCE</scope>
</reference>
<organism evidence="1">
    <name type="scientific">marine metagenome</name>
    <dbReference type="NCBI Taxonomy" id="408172"/>
    <lineage>
        <taxon>unclassified sequences</taxon>
        <taxon>metagenomes</taxon>
        <taxon>ecological metagenomes</taxon>
    </lineage>
</organism>
<accession>A0A382U4J9</accession>
<protein>
    <submittedName>
        <fullName evidence="1">Uncharacterized protein</fullName>
    </submittedName>
</protein>
<name>A0A382U4J9_9ZZZZ</name>